<evidence type="ECO:0000313" key="6">
    <source>
        <dbReference type="EMBL" id="CAG9934374.1"/>
    </source>
</evidence>
<dbReference type="InterPro" id="IPR002781">
    <property type="entry name" value="TM_pro_TauE-like"/>
</dbReference>
<evidence type="ECO:0000256" key="1">
    <source>
        <dbReference type="ARBA" id="ARBA00004141"/>
    </source>
</evidence>
<comment type="similarity">
    <text evidence="5">Belongs to the 4-toluene sulfonate uptake permease (TSUP) (TC 2.A.102) family.</text>
</comment>
<keyword evidence="4 5" id="KW-0472">Membrane</keyword>
<dbReference type="Proteomes" id="UP000839052">
    <property type="component" value="Chromosome"/>
</dbReference>
<feature type="transmembrane region" description="Helical" evidence="5">
    <location>
        <begin position="181"/>
        <end position="200"/>
    </location>
</feature>
<keyword evidence="3 5" id="KW-1133">Transmembrane helix</keyword>
<feature type="transmembrane region" description="Helical" evidence="5">
    <location>
        <begin position="212"/>
        <end position="231"/>
    </location>
</feature>
<organism evidence="6 7">
    <name type="scientific">Candidatus Nitrotoga arctica</name>
    <dbReference type="NCBI Taxonomy" id="453162"/>
    <lineage>
        <taxon>Bacteria</taxon>
        <taxon>Pseudomonadati</taxon>
        <taxon>Pseudomonadota</taxon>
        <taxon>Betaproteobacteria</taxon>
        <taxon>Nitrosomonadales</taxon>
        <taxon>Gallionellaceae</taxon>
        <taxon>Candidatus Nitrotoga</taxon>
    </lineage>
</organism>
<comment type="subcellular location">
    <subcellularLocation>
        <location evidence="5">Cell membrane</location>
        <topology evidence="5">Multi-pass membrane protein</topology>
    </subcellularLocation>
    <subcellularLocation>
        <location evidence="1">Membrane</location>
        <topology evidence="1">Multi-pass membrane protein</topology>
    </subcellularLocation>
</comment>
<feature type="transmembrane region" description="Helical" evidence="5">
    <location>
        <begin position="6"/>
        <end position="34"/>
    </location>
</feature>
<protein>
    <recommendedName>
        <fullName evidence="5">Probable membrane transporter protein</fullName>
    </recommendedName>
</protein>
<dbReference type="EMBL" id="OU912926">
    <property type="protein sequence ID" value="CAG9934374.1"/>
    <property type="molecule type" value="Genomic_DNA"/>
</dbReference>
<evidence type="ECO:0000313" key="7">
    <source>
        <dbReference type="Proteomes" id="UP000839052"/>
    </source>
</evidence>
<dbReference type="PANTHER" id="PTHR43483">
    <property type="entry name" value="MEMBRANE TRANSPORTER PROTEIN HI_0806-RELATED"/>
    <property type="match status" value="1"/>
</dbReference>
<evidence type="ECO:0000256" key="3">
    <source>
        <dbReference type="ARBA" id="ARBA00022989"/>
    </source>
</evidence>
<accession>A0ABM8Z358</accession>
<reference evidence="6 7" key="1">
    <citation type="submission" date="2021-10" db="EMBL/GenBank/DDBJ databases">
        <authorList>
            <person name="Koch H."/>
        </authorList>
    </citation>
    <scope>NUCLEOTIDE SEQUENCE [LARGE SCALE GENOMIC DNA]</scope>
    <source>
        <strain evidence="6">6680</strain>
    </source>
</reference>
<feature type="transmembrane region" description="Helical" evidence="5">
    <location>
        <begin position="79"/>
        <end position="102"/>
    </location>
</feature>
<keyword evidence="2 5" id="KW-0812">Transmembrane</keyword>
<evidence type="ECO:0000256" key="5">
    <source>
        <dbReference type="RuleBase" id="RU363041"/>
    </source>
</evidence>
<name>A0ABM8Z358_9PROT</name>
<proteinExistence type="inferred from homology"/>
<keyword evidence="7" id="KW-1185">Reference proteome</keyword>
<feature type="transmembrane region" description="Helical" evidence="5">
    <location>
        <begin position="243"/>
        <end position="261"/>
    </location>
</feature>
<feature type="transmembrane region" description="Helical" evidence="5">
    <location>
        <begin position="146"/>
        <end position="169"/>
    </location>
</feature>
<sequence>MEWAFAYLALGALVGLFSGMFGIGGGTILVPVLLILFKMQHFPAPYIMHLALGTSMATILFTSLASMRKHHQHGAVNWVVVRTMTPGILFGTALGALCAAYVSPRRLGIFFALFVYFAAIQILFELRPQASRQLPGMTGMTLTGMFTGWISSLVSIGGGTVVVPFLIWCNVPIRNAIGTSAAIGFPVAIGGTTGYIVTGLSSHTLPSPNLGFVYLPSLLWIVLASVITAPLGAKTVHRMKIGLLRKLFAILMLVLGTHLLIKFI</sequence>
<dbReference type="PANTHER" id="PTHR43483:SF3">
    <property type="entry name" value="MEMBRANE TRANSPORTER PROTEIN HI_0806-RELATED"/>
    <property type="match status" value="1"/>
</dbReference>
<feature type="transmembrane region" description="Helical" evidence="5">
    <location>
        <begin position="109"/>
        <end position="126"/>
    </location>
</feature>
<evidence type="ECO:0000256" key="2">
    <source>
        <dbReference type="ARBA" id="ARBA00022692"/>
    </source>
</evidence>
<evidence type="ECO:0000256" key="4">
    <source>
        <dbReference type="ARBA" id="ARBA00023136"/>
    </source>
</evidence>
<dbReference type="RefSeq" id="WP_239798016.1">
    <property type="nucleotide sequence ID" value="NZ_OU912926.1"/>
</dbReference>
<dbReference type="Pfam" id="PF01925">
    <property type="entry name" value="TauE"/>
    <property type="match status" value="1"/>
</dbReference>
<gene>
    <name evidence="6" type="ORF">NTG6680_3125</name>
</gene>
<keyword evidence="5" id="KW-1003">Cell membrane</keyword>
<feature type="transmembrane region" description="Helical" evidence="5">
    <location>
        <begin position="46"/>
        <end position="67"/>
    </location>
</feature>